<dbReference type="PROSITE" id="PS50994">
    <property type="entry name" value="INTEGRASE"/>
    <property type="match status" value="1"/>
</dbReference>
<dbReference type="PANTHER" id="PTHR47331">
    <property type="entry name" value="PHD-TYPE DOMAIN-CONTAINING PROTEIN"/>
    <property type="match status" value="1"/>
</dbReference>
<dbReference type="InterPro" id="IPR001584">
    <property type="entry name" value="Integrase_cat-core"/>
</dbReference>
<keyword evidence="3" id="KW-1185">Reference proteome</keyword>
<name>A0A0R3PDY9_ANGCS</name>
<dbReference type="OMA" id="EGCINTR"/>
<feature type="domain" description="Integrase catalytic" evidence="1">
    <location>
        <begin position="1"/>
        <end position="129"/>
    </location>
</feature>
<dbReference type="STRING" id="334426.A0A0R3PDY9"/>
<dbReference type="InterPro" id="IPR036397">
    <property type="entry name" value="RNaseH_sf"/>
</dbReference>
<reference evidence="4" key="1">
    <citation type="submission" date="2017-02" db="UniProtKB">
        <authorList>
            <consortium name="WormBaseParasite"/>
        </authorList>
    </citation>
    <scope>IDENTIFICATION</scope>
</reference>
<dbReference type="Gene3D" id="3.30.420.10">
    <property type="entry name" value="Ribonuclease H-like superfamily/Ribonuclease H"/>
    <property type="match status" value="1"/>
</dbReference>
<protein>
    <submittedName>
        <fullName evidence="4">Integrase catalytic domain-containing protein</fullName>
    </submittedName>
</protein>
<accession>A0A0R3PDY9</accession>
<proteinExistence type="predicted"/>
<dbReference type="EMBL" id="UYYA01000413">
    <property type="protein sequence ID" value="VDM53799.1"/>
    <property type="molecule type" value="Genomic_DNA"/>
</dbReference>
<dbReference type="Proteomes" id="UP000267027">
    <property type="component" value="Unassembled WGS sequence"/>
</dbReference>
<dbReference type="AlphaFoldDB" id="A0A0R3PDY9"/>
<dbReference type="InterPro" id="IPR012337">
    <property type="entry name" value="RNaseH-like_sf"/>
</dbReference>
<evidence type="ECO:0000313" key="4">
    <source>
        <dbReference type="WBParaSite" id="ACOC_0000221301-mRNA-1"/>
    </source>
</evidence>
<evidence type="ECO:0000259" key="1">
    <source>
        <dbReference type="PROSITE" id="PS50994"/>
    </source>
</evidence>
<reference evidence="2 3" key="2">
    <citation type="submission" date="2018-11" db="EMBL/GenBank/DDBJ databases">
        <authorList>
            <consortium name="Pathogen Informatics"/>
        </authorList>
    </citation>
    <scope>NUCLEOTIDE SEQUENCE [LARGE SCALE GENOMIC DNA]</scope>
    <source>
        <strain evidence="2 3">Costa Rica</strain>
    </source>
</reference>
<gene>
    <name evidence="2" type="ORF">ACOC_LOCUS2214</name>
</gene>
<dbReference type="OrthoDB" id="5862077at2759"/>
<dbReference type="SUPFAM" id="SSF53098">
    <property type="entry name" value="Ribonuclease H-like"/>
    <property type="match status" value="1"/>
</dbReference>
<dbReference type="GO" id="GO:0015074">
    <property type="term" value="P:DNA integration"/>
    <property type="evidence" value="ECO:0007669"/>
    <property type="project" value="InterPro"/>
</dbReference>
<dbReference type="GO" id="GO:0003676">
    <property type="term" value="F:nucleic acid binding"/>
    <property type="evidence" value="ECO:0007669"/>
    <property type="project" value="InterPro"/>
</dbReference>
<dbReference type="WBParaSite" id="ACOC_0000221301-mRNA-1">
    <property type="protein sequence ID" value="ACOC_0000221301-mRNA-1"/>
    <property type="gene ID" value="ACOC_0000221301"/>
</dbReference>
<organism evidence="4">
    <name type="scientific">Angiostrongylus costaricensis</name>
    <name type="common">Nematode worm</name>
    <dbReference type="NCBI Taxonomy" id="334426"/>
    <lineage>
        <taxon>Eukaryota</taxon>
        <taxon>Metazoa</taxon>
        <taxon>Ecdysozoa</taxon>
        <taxon>Nematoda</taxon>
        <taxon>Chromadorea</taxon>
        <taxon>Rhabditida</taxon>
        <taxon>Rhabditina</taxon>
        <taxon>Rhabditomorpha</taxon>
        <taxon>Strongyloidea</taxon>
        <taxon>Metastrongylidae</taxon>
        <taxon>Angiostrongylus</taxon>
    </lineage>
</organism>
<evidence type="ECO:0000313" key="2">
    <source>
        <dbReference type="EMBL" id="VDM53799.1"/>
    </source>
</evidence>
<evidence type="ECO:0000313" key="3">
    <source>
        <dbReference type="Proteomes" id="UP000267027"/>
    </source>
</evidence>
<sequence>MIFARRGVPKTITSDNASNFLLSEQILQDTILPVSNDSSLASTMETRGVTWRTITPYAPWQGAFYERLIKSVKYSLYKVLQKTIPTTEELETLLVEIQGNLNSRPLTYQEEGPDNFVALRPIDFIQRDMIITYPFEFSREEEDDKTYLPSQEAVLLRTRKEVQDALGSSHKLSEH</sequence>